<protein>
    <submittedName>
        <fullName evidence="3">Uncharacterized protein</fullName>
    </submittedName>
</protein>
<keyword evidence="2" id="KW-0812">Transmembrane</keyword>
<gene>
    <name evidence="3" type="ORF">H2C83_15480</name>
</gene>
<keyword evidence="2" id="KW-1133">Transmembrane helix</keyword>
<evidence type="ECO:0000313" key="4">
    <source>
        <dbReference type="Proteomes" id="UP000538292"/>
    </source>
</evidence>
<sequence length="304" mass="35835">MNRYFFLVIVVAVISGLFLLPGGVFAQDVTALEKEVERLQSEVQKLQTQSDEYQFLKEQIKDFKDSAKAELQNYRTFVEGEWDKFLGLLNIIGVILLFVIGASWWELRKEVKNVREEAVQEFKNRADEELKLLFHEWDNKAKTKIKTLDEMINREQEYKNARILIMGSQKDLDEMKKYLDQAMVKRGVENFIYQELASDLQELKLDQINQKVEDAEIIVYYYEPGEKNEDPRMREIVQLLVKGNFDIPFIIYNYERGKVENENDKEAISKYIWTLYANTPTTLLGQIFTCIHATREGRDERASR</sequence>
<evidence type="ECO:0000256" key="1">
    <source>
        <dbReference type="SAM" id="Coils"/>
    </source>
</evidence>
<dbReference type="EMBL" id="JACEOL010000065">
    <property type="protein sequence ID" value="MBA4603668.1"/>
    <property type="molecule type" value="Genomic_DNA"/>
</dbReference>
<keyword evidence="1" id="KW-0175">Coiled coil</keyword>
<keyword evidence="2" id="KW-0472">Membrane</keyword>
<evidence type="ECO:0000313" key="3">
    <source>
        <dbReference type="EMBL" id="MBA4603668.1"/>
    </source>
</evidence>
<accession>A0A7W2ASI8</accession>
<name>A0A7W2ASI8_9BACL</name>
<keyword evidence="4" id="KW-1185">Reference proteome</keyword>
<comment type="caution">
    <text evidence="3">The sequence shown here is derived from an EMBL/GenBank/DDBJ whole genome shotgun (WGS) entry which is preliminary data.</text>
</comment>
<dbReference type="Proteomes" id="UP000538292">
    <property type="component" value="Unassembled WGS sequence"/>
</dbReference>
<organism evidence="3 4">
    <name type="scientific">Thermoactinomyces mirandus</name>
    <dbReference type="NCBI Taxonomy" id="2756294"/>
    <lineage>
        <taxon>Bacteria</taxon>
        <taxon>Bacillati</taxon>
        <taxon>Bacillota</taxon>
        <taxon>Bacilli</taxon>
        <taxon>Bacillales</taxon>
        <taxon>Thermoactinomycetaceae</taxon>
        <taxon>Thermoactinomyces</taxon>
    </lineage>
</organism>
<feature type="coiled-coil region" evidence="1">
    <location>
        <begin position="29"/>
        <end position="73"/>
    </location>
</feature>
<feature type="transmembrane region" description="Helical" evidence="2">
    <location>
        <begin position="85"/>
        <end position="105"/>
    </location>
</feature>
<reference evidence="3 4" key="1">
    <citation type="submission" date="2020-07" db="EMBL/GenBank/DDBJ databases">
        <title>Thermoactinomyces phylogeny.</title>
        <authorList>
            <person name="Dunlap C."/>
        </authorList>
    </citation>
    <scope>NUCLEOTIDE SEQUENCE [LARGE SCALE GENOMIC DNA]</scope>
    <source>
        <strain evidence="3 4">AMNI-1</strain>
    </source>
</reference>
<dbReference type="RefSeq" id="WP_181742143.1">
    <property type="nucleotide sequence ID" value="NZ_JACEOL010000065.1"/>
</dbReference>
<evidence type="ECO:0000256" key="2">
    <source>
        <dbReference type="SAM" id="Phobius"/>
    </source>
</evidence>
<dbReference type="AlphaFoldDB" id="A0A7W2ASI8"/>
<proteinExistence type="predicted"/>